<evidence type="ECO:0000313" key="2">
    <source>
        <dbReference type="Proteomes" id="UP000483839"/>
    </source>
</evidence>
<dbReference type="Proteomes" id="UP000483839">
    <property type="component" value="Unassembled WGS sequence"/>
</dbReference>
<comment type="caution">
    <text evidence="1">The sequence shown here is derived from an EMBL/GenBank/DDBJ whole genome shotgun (WGS) entry which is preliminary data.</text>
</comment>
<sequence length="99" mass="11276">MSYLKWFSGGKDRKEGAVTILDLLIALHAQGNNPSQRFVKVLRQYRDELQSNGTSVPLILSRMNVELASVLKEDKISLTSQESDYLKQLRAISNIRYGY</sequence>
<dbReference type="InterPro" id="IPR053739">
    <property type="entry name" value="Bact_Immunity_Domain_sf"/>
</dbReference>
<dbReference type="AlphaFoldDB" id="A0A2X4HBP5"/>
<dbReference type="RefSeq" id="WP_012658042.1">
    <property type="nucleotide sequence ID" value="NZ_BAABQD010000003.1"/>
</dbReference>
<evidence type="ECO:0000313" key="1">
    <source>
        <dbReference type="EMBL" id="MTD01778.1"/>
    </source>
</evidence>
<name>A0A2X4HBP5_STRUB</name>
<protein>
    <submittedName>
        <fullName evidence="1">Bacteriocin immunity protein</fullName>
    </submittedName>
</protein>
<dbReference type="OMA" id="FILSRMN"/>
<dbReference type="GO" id="GO:0030153">
    <property type="term" value="P:bacteriocin immunity"/>
    <property type="evidence" value="ECO:0007669"/>
    <property type="project" value="InterPro"/>
</dbReference>
<dbReference type="InterPro" id="IPR015046">
    <property type="entry name" value="LciA_Immunity-like"/>
</dbReference>
<gene>
    <name evidence="1" type="ORF">GKS16_05765</name>
</gene>
<accession>A0A2X4HBP5</accession>
<dbReference type="Gene3D" id="1.20.1440.140">
    <property type="match status" value="1"/>
</dbReference>
<proteinExistence type="predicted"/>
<dbReference type="EMBL" id="WLXI01000040">
    <property type="protein sequence ID" value="MTD01778.1"/>
    <property type="molecule type" value="Genomic_DNA"/>
</dbReference>
<organism evidence="1 2">
    <name type="scientific">Streptococcus uberis</name>
    <dbReference type="NCBI Taxonomy" id="1349"/>
    <lineage>
        <taxon>Bacteria</taxon>
        <taxon>Bacillati</taxon>
        <taxon>Bacillota</taxon>
        <taxon>Bacilli</taxon>
        <taxon>Lactobacillales</taxon>
        <taxon>Streptococcaceae</taxon>
        <taxon>Streptococcus</taxon>
    </lineage>
</organism>
<reference evidence="1 2" key="1">
    <citation type="submission" date="2019-11" db="EMBL/GenBank/DDBJ databases">
        <title>Streptococcus uberis isolated from clinical mastitis cases on a southeastern Queensland dairy.</title>
        <authorList>
            <person name="Workentine M.L."/>
            <person name="Price R."/>
            <person name="Olchowy T."/>
        </authorList>
    </citation>
    <scope>NUCLEOTIDE SEQUENCE [LARGE SCALE GENOMIC DNA]</scope>
    <source>
        <strain evidence="1 2">OLC4459-A17</strain>
    </source>
</reference>
<dbReference type="Pfam" id="PF08951">
    <property type="entry name" value="EntA_Immun"/>
    <property type="match status" value="1"/>
</dbReference>